<organism evidence="1 2">
    <name type="scientific">Pisolithus tinctorius Marx 270</name>
    <dbReference type="NCBI Taxonomy" id="870435"/>
    <lineage>
        <taxon>Eukaryota</taxon>
        <taxon>Fungi</taxon>
        <taxon>Dikarya</taxon>
        <taxon>Basidiomycota</taxon>
        <taxon>Agaricomycotina</taxon>
        <taxon>Agaricomycetes</taxon>
        <taxon>Agaricomycetidae</taxon>
        <taxon>Boletales</taxon>
        <taxon>Sclerodermatineae</taxon>
        <taxon>Pisolithaceae</taxon>
        <taxon>Pisolithus</taxon>
    </lineage>
</organism>
<gene>
    <name evidence="1" type="ORF">M404DRAFT_139887</name>
</gene>
<dbReference type="Proteomes" id="UP000054217">
    <property type="component" value="Unassembled WGS sequence"/>
</dbReference>
<dbReference type="HOGENOM" id="CLU_125776_0_0_1"/>
<proteinExistence type="predicted"/>
<evidence type="ECO:0000313" key="1">
    <source>
        <dbReference type="EMBL" id="KIO05888.1"/>
    </source>
</evidence>
<keyword evidence="2" id="KW-1185">Reference proteome</keyword>
<protein>
    <submittedName>
        <fullName evidence="1">Uncharacterized protein</fullName>
    </submittedName>
</protein>
<dbReference type="InParanoid" id="A0A0C3JA42"/>
<accession>A0A0C3JA42</accession>
<reference evidence="2" key="2">
    <citation type="submission" date="2015-01" db="EMBL/GenBank/DDBJ databases">
        <title>Evolutionary Origins and Diversification of the Mycorrhizal Mutualists.</title>
        <authorList>
            <consortium name="DOE Joint Genome Institute"/>
            <consortium name="Mycorrhizal Genomics Consortium"/>
            <person name="Kohler A."/>
            <person name="Kuo A."/>
            <person name="Nagy L.G."/>
            <person name="Floudas D."/>
            <person name="Copeland A."/>
            <person name="Barry K.W."/>
            <person name="Cichocki N."/>
            <person name="Veneault-Fourrey C."/>
            <person name="LaButti K."/>
            <person name="Lindquist E.A."/>
            <person name="Lipzen A."/>
            <person name="Lundell T."/>
            <person name="Morin E."/>
            <person name="Murat C."/>
            <person name="Riley R."/>
            <person name="Ohm R."/>
            <person name="Sun H."/>
            <person name="Tunlid A."/>
            <person name="Henrissat B."/>
            <person name="Grigoriev I.V."/>
            <person name="Hibbett D.S."/>
            <person name="Martin F."/>
        </authorList>
    </citation>
    <scope>NUCLEOTIDE SEQUENCE [LARGE SCALE GENOMIC DNA]</scope>
    <source>
        <strain evidence="2">Marx 270</strain>
    </source>
</reference>
<dbReference type="AlphaFoldDB" id="A0A0C3JA42"/>
<name>A0A0C3JA42_PISTI</name>
<evidence type="ECO:0000313" key="2">
    <source>
        <dbReference type="Proteomes" id="UP000054217"/>
    </source>
</evidence>
<dbReference type="OrthoDB" id="2603131at2759"/>
<dbReference type="EMBL" id="KN831965">
    <property type="protein sequence ID" value="KIO05888.1"/>
    <property type="molecule type" value="Genomic_DNA"/>
</dbReference>
<sequence length="119" mass="14090">RWGAFDVHVLAKCDDHWITLPNADYIPQPFIFDGETIMPLCDGWFGHIDCFQWPQLFAECYTWSPCVPWKVAYGDNPTWKWLWWNVTQSAEDFVLERGSAFKVGRIHANKWKSMETIYN</sequence>
<feature type="non-terminal residue" evidence="1">
    <location>
        <position position="1"/>
    </location>
</feature>
<reference evidence="1 2" key="1">
    <citation type="submission" date="2014-04" db="EMBL/GenBank/DDBJ databases">
        <authorList>
            <consortium name="DOE Joint Genome Institute"/>
            <person name="Kuo A."/>
            <person name="Kohler A."/>
            <person name="Costa M.D."/>
            <person name="Nagy L.G."/>
            <person name="Floudas D."/>
            <person name="Copeland A."/>
            <person name="Barry K.W."/>
            <person name="Cichocki N."/>
            <person name="Veneault-Fourrey C."/>
            <person name="LaButti K."/>
            <person name="Lindquist E.A."/>
            <person name="Lipzen A."/>
            <person name="Lundell T."/>
            <person name="Morin E."/>
            <person name="Murat C."/>
            <person name="Sun H."/>
            <person name="Tunlid A."/>
            <person name="Henrissat B."/>
            <person name="Grigoriev I.V."/>
            <person name="Hibbett D.S."/>
            <person name="Martin F."/>
            <person name="Nordberg H.P."/>
            <person name="Cantor M.N."/>
            <person name="Hua S.X."/>
        </authorList>
    </citation>
    <scope>NUCLEOTIDE SEQUENCE [LARGE SCALE GENOMIC DNA]</scope>
    <source>
        <strain evidence="1 2">Marx 270</strain>
    </source>
</reference>